<keyword evidence="3" id="KW-1185">Reference proteome</keyword>
<dbReference type="Proteomes" id="UP001055286">
    <property type="component" value="Unassembled WGS sequence"/>
</dbReference>
<evidence type="ECO:0000256" key="1">
    <source>
        <dbReference type="SAM" id="SignalP"/>
    </source>
</evidence>
<dbReference type="AlphaFoldDB" id="A0AA37M6H0"/>
<name>A0AA37M6H0_9HYPH</name>
<protein>
    <submittedName>
        <fullName evidence="2">Uncharacterized protein</fullName>
    </submittedName>
</protein>
<proteinExistence type="predicted"/>
<feature type="signal peptide" evidence="1">
    <location>
        <begin position="1"/>
        <end position="23"/>
    </location>
</feature>
<keyword evidence="1" id="KW-0732">Signal</keyword>
<gene>
    <name evidence="2" type="ORF">MPEAHAMD_4203</name>
</gene>
<evidence type="ECO:0000313" key="2">
    <source>
        <dbReference type="EMBL" id="GJD64029.1"/>
    </source>
</evidence>
<organism evidence="2 3">
    <name type="scientific">Methylobacterium frigidaeris</name>
    <dbReference type="NCBI Taxonomy" id="2038277"/>
    <lineage>
        <taxon>Bacteria</taxon>
        <taxon>Pseudomonadati</taxon>
        <taxon>Pseudomonadota</taxon>
        <taxon>Alphaproteobacteria</taxon>
        <taxon>Hyphomicrobiales</taxon>
        <taxon>Methylobacteriaceae</taxon>
        <taxon>Methylobacterium</taxon>
    </lineage>
</organism>
<dbReference type="RefSeq" id="WP_238192351.1">
    <property type="nucleotide sequence ID" value="NZ_BPQJ01000021.1"/>
</dbReference>
<dbReference type="EMBL" id="BPQJ01000021">
    <property type="protein sequence ID" value="GJD64029.1"/>
    <property type="molecule type" value="Genomic_DNA"/>
</dbReference>
<comment type="caution">
    <text evidence="2">The sequence shown here is derived from an EMBL/GenBank/DDBJ whole genome shotgun (WGS) entry which is preliminary data.</text>
</comment>
<sequence length="135" mass="14318">MTRAGFVGAAGLALVLVASAVEADLADYQGAWLLSGRDCAEVYASAGRGSAFKKPLDIFAPAFVISGKQLRTPMASCRIRSIRPLADRQRLLLDCANGVAANEVTVLIAAAPNGALRRYYGEQDPTGVDYQRCAR</sequence>
<reference evidence="2" key="2">
    <citation type="submission" date="2021-08" db="EMBL/GenBank/DDBJ databases">
        <authorList>
            <person name="Tani A."/>
            <person name="Ola A."/>
            <person name="Ogura Y."/>
            <person name="Katsura K."/>
            <person name="Hayashi T."/>
        </authorList>
    </citation>
    <scope>NUCLEOTIDE SEQUENCE</scope>
    <source>
        <strain evidence="2">JCM 32048</strain>
    </source>
</reference>
<reference evidence="2" key="1">
    <citation type="journal article" date="2016" name="Front. Microbiol.">
        <title>Genome Sequence of the Piezophilic, Mesophilic Sulfate-Reducing Bacterium Desulfovibrio indicus J2T.</title>
        <authorList>
            <person name="Cao J."/>
            <person name="Maignien L."/>
            <person name="Shao Z."/>
            <person name="Alain K."/>
            <person name="Jebbar M."/>
        </authorList>
    </citation>
    <scope>NUCLEOTIDE SEQUENCE</scope>
    <source>
        <strain evidence="2">JCM 32048</strain>
    </source>
</reference>
<evidence type="ECO:0000313" key="3">
    <source>
        <dbReference type="Proteomes" id="UP001055286"/>
    </source>
</evidence>
<feature type="chain" id="PRO_5041446980" evidence="1">
    <location>
        <begin position="24"/>
        <end position="135"/>
    </location>
</feature>
<accession>A0AA37M6H0</accession>